<dbReference type="PANTHER" id="PTHR42970">
    <property type="entry name" value="PECTATE LYASE C-RELATED"/>
    <property type="match status" value="1"/>
</dbReference>
<dbReference type="GO" id="GO:0016829">
    <property type="term" value="F:lyase activity"/>
    <property type="evidence" value="ECO:0007669"/>
    <property type="project" value="UniProtKB-KW"/>
</dbReference>
<dbReference type="GO" id="GO:0046872">
    <property type="term" value="F:metal ion binding"/>
    <property type="evidence" value="ECO:0007669"/>
    <property type="project" value="UniProtKB-KW"/>
</dbReference>
<keyword evidence="2" id="KW-0325">Glycoprotein</keyword>
<proteinExistence type="predicted"/>
<protein>
    <submittedName>
        <fullName evidence="4">Pectate lyase</fullName>
    </submittedName>
</protein>
<evidence type="ECO:0000256" key="2">
    <source>
        <dbReference type="ARBA" id="ARBA00023180"/>
    </source>
</evidence>
<dbReference type="InterPro" id="IPR044016">
    <property type="entry name" value="Big_13"/>
</dbReference>
<dbReference type="STRING" id="1618578.UV74_C0001G0122"/>
<dbReference type="SUPFAM" id="SSF51126">
    <property type="entry name" value="Pectin lyase-like"/>
    <property type="match status" value="1"/>
</dbReference>
<keyword evidence="1" id="KW-0479">Metal-binding</keyword>
<evidence type="ECO:0000256" key="1">
    <source>
        <dbReference type="ARBA" id="ARBA00022723"/>
    </source>
</evidence>
<reference evidence="4 5" key="1">
    <citation type="journal article" date="2015" name="Nature">
        <title>rRNA introns, odd ribosomes, and small enigmatic genomes across a large radiation of phyla.</title>
        <authorList>
            <person name="Brown C.T."/>
            <person name="Hug L.A."/>
            <person name="Thomas B.C."/>
            <person name="Sharon I."/>
            <person name="Castelle C.J."/>
            <person name="Singh A."/>
            <person name="Wilkins M.J."/>
            <person name="Williams K.H."/>
            <person name="Banfield J.F."/>
        </authorList>
    </citation>
    <scope>NUCLEOTIDE SEQUENCE [LARGE SCALE GENOMIC DNA]</scope>
</reference>
<sequence length="613" mass="66615">MRKERSFLSYRLLINNSTFLLLSTLFLFFSSSQVIASIGFANTTGGDGGTVYTVTTLEDADPAPNGSLRKAVEASGKRKIIFAVSGWIDLVKTLSISNPEITINGNTAPNKGIGLRTKVNFPNNTPLVKVNTNDVIIQYIRLRPGTRGYSVDVDNYSSPGFHETDAILVCGGCDGSKAENIWLDHIDASAGNDGNVEIWGGALGVNNVTVSNSYIFQSPRYSTHSNVWVWNGYHWVSTFSHSMGSLVGYGAYNISFINNVFAHNGDRLPLFQDSWNIELINNLIYNTINSTMKLSIAGQVAGDPSGEWKVNMIGNRILNNGLNTNQSTGNTPRYILFSQSSSFNIFLKNNISQHRPNNSLPDSDAYYPGSSGTLVGSAHNFNIPESETVVLDTDEKVISLLNSTGVTLPETDILHDQIRQDIINALAGNPTGTVIDNITDSDYPNLDLTSVAPTLTSAATSISTSGIYKPTVKLTQTTTGQTFVETGQENLEAKVAEFSGSATAGAKIKIIITNTDGIRIPGITTTNDNGTWSWKPPYILSAGEYTATFTAQDKKGNTGTTTLDFTVDEKGESKVTQVTQEETEKIIEEETIVVRVKNFFEIIIESVKVIPFR</sequence>
<dbReference type="AlphaFoldDB" id="A0A0G1DN64"/>
<evidence type="ECO:0000313" key="5">
    <source>
        <dbReference type="Proteomes" id="UP000034090"/>
    </source>
</evidence>
<accession>A0A0G1DN64</accession>
<comment type="caution">
    <text evidence="4">The sequence shown here is derived from an EMBL/GenBank/DDBJ whole genome shotgun (WGS) entry which is preliminary data.</text>
</comment>
<feature type="domain" description="Bacterial Ig-like" evidence="3">
    <location>
        <begin position="497"/>
        <end position="568"/>
    </location>
</feature>
<name>A0A0G1DN64_9BACT</name>
<evidence type="ECO:0000313" key="4">
    <source>
        <dbReference type="EMBL" id="KKS99012.1"/>
    </source>
</evidence>
<gene>
    <name evidence="4" type="ORF">UV74_C0001G0122</name>
</gene>
<dbReference type="Gene3D" id="2.160.20.10">
    <property type="entry name" value="Single-stranded right-handed beta-helix, Pectin lyase-like"/>
    <property type="match status" value="1"/>
</dbReference>
<dbReference type="EMBL" id="LCFQ01000001">
    <property type="protein sequence ID" value="KKS99012.1"/>
    <property type="molecule type" value="Genomic_DNA"/>
</dbReference>
<dbReference type="InterPro" id="IPR052063">
    <property type="entry name" value="Polysaccharide_Lyase_1"/>
</dbReference>
<dbReference type="Gene3D" id="2.60.40.10">
    <property type="entry name" value="Immunoglobulins"/>
    <property type="match status" value="1"/>
</dbReference>
<dbReference type="PANTHER" id="PTHR42970:SF1">
    <property type="entry name" value="PECTATE LYASE C-RELATED"/>
    <property type="match status" value="1"/>
</dbReference>
<dbReference type="InterPro" id="IPR012334">
    <property type="entry name" value="Pectin_lyas_fold"/>
</dbReference>
<dbReference type="InterPro" id="IPR013783">
    <property type="entry name" value="Ig-like_fold"/>
</dbReference>
<dbReference type="Proteomes" id="UP000034090">
    <property type="component" value="Unassembled WGS sequence"/>
</dbReference>
<evidence type="ECO:0000259" key="3">
    <source>
        <dbReference type="Pfam" id="PF19077"/>
    </source>
</evidence>
<keyword evidence="4" id="KW-0456">Lyase</keyword>
<organism evidence="4 5">
    <name type="scientific">Candidatus Woesebacteria bacterium GW2011_GWB1_43_14</name>
    <dbReference type="NCBI Taxonomy" id="1618578"/>
    <lineage>
        <taxon>Bacteria</taxon>
        <taxon>Candidatus Woeseibacteriota</taxon>
    </lineage>
</organism>
<dbReference type="Pfam" id="PF19077">
    <property type="entry name" value="Big_13"/>
    <property type="match status" value="1"/>
</dbReference>
<dbReference type="InterPro" id="IPR011050">
    <property type="entry name" value="Pectin_lyase_fold/virulence"/>
</dbReference>